<sequence>MTDKTMREQIAKGNPHPKDEDTTFLTEVGLHDAYMAGVDAALADAKIKEGQKLREKAKSGKLVEFCCDTHIELALATFKDSKRLASGESR</sequence>
<dbReference type="AlphaFoldDB" id="A0A0F9A8C4"/>
<feature type="region of interest" description="Disordered" evidence="1">
    <location>
        <begin position="1"/>
        <end position="22"/>
    </location>
</feature>
<name>A0A0F9A8C4_9ZZZZ</name>
<gene>
    <name evidence="2" type="ORF">LCGC14_2602550</name>
</gene>
<organism evidence="2">
    <name type="scientific">marine sediment metagenome</name>
    <dbReference type="NCBI Taxonomy" id="412755"/>
    <lineage>
        <taxon>unclassified sequences</taxon>
        <taxon>metagenomes</taxon>
        <taxon>ecological metagenomes</taxon>
    </lineage>
</organism>
<proteinExistence type="predicted"/>
<comment type="caution">
    <text evidence="2">The sequence shown here is derived from an EMBL/GenBank/DDBJ whole genome shotgun (WGS) entry which is preliminary data.</text>
</comment>
<feature type="compositionally biased region" description="Basic and acidic residues" evidence="1">
    <location>
        <begin position="1"/>
        <end position="21"/>
    </location>
</feature>
<reference evidence="2" key="1">
    <citation type="journal article" date="2015" name="Nature">
        <title>Complex archaea that bridge the gap between prokaryotes and eukaryotes.</title>
        <authorList>
            <person name="Spang A."/>
            <person name="Saw J.H."/>
            <person name="Jorgensen S.L."/>
            <person name="Zaremba-Niedzwiedzka K."/>
            <person name="Martijn J."/>
            <person name="Lind A.E."/>
            <person name="van Eijk R."/>
            <person name="Schleper C."/>
            <person name="Guy L."/>
            <person name="Ettema T.J."/>
        </authorList>
    </citation>
    <scope>NUCLEOTIDE SEQUENCE</scope>
</reference>
<accession>A0A0F9A8C4</accession>
<dbReference type="EMBL" id="LAZR01043975">
    <property type="protein sequence ID" value="KKL05789.1"/>
    <property type="molecule type" value="Genomic_DNA"/>
</dbReference>
<protein>
    <submittedName>
        <fullName evidence="2">Uncharacterized protein</fullName>
    </submittedName>
</protein>
<evidence type="ECO:0000256" key="1">
    <source>
        <dbReference type="SAM" id="MobiDB-lite"/>
    </source>
</evidence>
<evidence type="ECO:0000313" key="2">
    <source>
        <dbReference type="EMBL" id="KKL05789.1"/>
    </source>
</evidence>